<dbReference type="GO" id="GO:0051537">
    <property type="term" value="F:2 iron, 2 sulfur cluster binding"/>
    <property type="evidence" value="ECO:0007669"/>
    <property type="project" value="TreeGrafter"/>
</dbReference>
<sequence length="171" mass="19260">MASRSLILHRLTSHFAVGIKQNQRLLLSSRFHSCTGFPETVYMTADCVQRMKQLKAQDKVLRLRIELGGRLGFRYVFDVVDDKTNPDDRVIKRQGVKLLVDNDSFSVVNGATVDYADYTNPPAFEVTHNPQTEFECGPGTLYSCSPLSNPKPLKGRNTENGVRSREIGQRV</sequence>
<dbReference type="EMBL" id="JBEDUW010000001">
    <property type="protein sequence ID" value="KAK9947747.1"/>
    <property type="molecule type" value="Genomic_DNA"/>
</dbReference>
<comment type="caution">
    <text evidence="4">The sequence shown here is derived from an EMBL/GenBank/DDBJ whole genome shotgun (WGS) entry which is preliminary data.</text>
</comment>
<feature type="region of interest" description="Disordered" evidence="2">
    <location>
        <begin position="148"/>
        <end position="171"/>
    </location>
</feature>
<dbReference type="Proteomes" id="UP001457282">
    <property type="component" value="Unassembled WGS sequence"/>
</dbReference>
<dbReference type="PANTHER" id="PTHR43011:SF1">
    <property type="entry name" value="IRON-SULFUR CLUSTER ASSEMBLY 2 HOMOLOG, MITOCHONDRIAL"/>
    <property type="match status" value="1"/>
</dbReference>
<dbReference type="InterPro" id="IPR000361">
    <property type="entry name" value="ATAP_core_dom"/>
</dbReference>
<dbReference type="SUPFAM" id="SSF89360">
    <property type="entry name" value="HesB-like domain"/>
    <property type="match status" value="1"/>
</dbReference>
<organism evidence="4 5">
    <name type="scientific">Rubus argutus</name>
    <name type="common">Southern blackberry</name>
    <dbReference type="NCBI Taxonomy" id="59490"/>
    <lineage>
        <taxon>Eukaryota</taxon>
        <taxon>Viridiplantae</taxon>
        <taxon>Streptophyta</taxon>
        <taxon>Embryophyta</taxon>
        <taxon>Tracheophyta</taxon>
        <taxon>Spermatophyta</taxon>
        <taxon>Magnoliopsida</taxon>
        <taxon>eudicotyledons</taxon>
        <taxon>Gunneridae</taxon>
        <taxon>Pentapetalae</taxon>
        <taxon>rosids</taxon>
        <taxon>fabids</taxon>
        <taxon>Rosales</taxon>
        <taxon>Rosaceae</taxon>
        <taxon>Rosoideae</taxon>
        <taxon>Rosoideae incertae sedis</taxon>
        <taxon>Rubus</taxon>
    </lineage>
</organism>
<dbReference type="GO" id="GO:0016226">
    <property type="term" value="P:iron-sulfur cluster assembly"/>
    <property type="evidence" value="ECO:0007669"/>
    <property type="project" value="InterPro"/>
</dbReference>
<dbReference type="PANTHER" id="PTHR43011">
    <property type="entry name" value="IRON-SULFUR CLUSTER ASSEMBLY 2 HOMOLOG, MITOCHONDRIAL"/>
    <property type="match status" value="1"/>
</dbReference>
<name>A0AAW1YI02_RUBAR</name>
<reference evidence="4 5" key="1">
    <citation type="journal article" date="2023" name="G3 (Bethesda)">
        <title>A chromosome-length genome assembly and annotation of blackberry (Rubus argutus, cv. 'Hillquist').</title>
        <authorList>
            <person name="Bruna T."/>
            <person name="Aryal R."/>
            <person name="Dudchenko O."/>
            <person name="Sargent D.J."/>
            <person name="Mead D."/>
            <person name="Buti M."/>
            <person name="Cavallini A."/>
            <person name="Hytonen T."/>
            <person name="Andres J."/>
            <person name="Pham M."/>
            <person name="Weisz D."/>
            <person name="Mascagni F."/>
            <person name="Usai G."/>
            <person name="Natali L."/>
            <person name="Bassil N."/>
            <person name="Fernandez G.E."/>
            <person name="Lomsadze A."/>
            <person name="Armour M."/>
            <person name="Olukolu B."/>
            <person name="Poorten T."/>
            <person name="Britton C."/>
            <person name="Davik J."/>
            <person name="Ashrafi H."/>
            <person name="Aiden E.L."/>
            <person name="Borodovsky M."/>
            <person name="Worthington M."/>
        </authorList>
    </citation>
    <scope>NUCLEOTIDE SEQUENCE [LARGE SCALE GENOMIC DNA]</scope>
    <source>
        <strain evidence="4">PI 553951</strain>
    </source>
</reference>
<dbReference type="GO" id="GO:0005739">
    <property type="term" value="C:mitochondrion"/>
    <property type="evidence" value="ECO:0007669"/>
    <property type="project" value="TreeGrafter"/>
</dbReference>
<gene>
    <name evidence="4" type="ORF">M0R45_003356</name>
</gene>
<evidence type="ECO:0000256" key="1">
    <source>
        <dbReference type="ARBA" id="ARBA00006718"/>
    </source>
</evidence>
<dbReference type="GO" id="GO:0005506">
    <property type="term" value="F:iron ion binding"/>
    <property type="evidence" value="ECO:0007669"/>
    <property type="project" value="TreeGrafter"/>
</dbReference>
<dbReference type="AlphaFoldDB" id="A0AAW1YI02"/>
<dbReference type="Pfam" id="PF01521">
    <property type="entry name" value="Fe-S_biosyn"/>
    <property type="match status" value="1"/>
</dbReference>
<dbReference type="InterPro" id="IPR016092">
    <property type="entry name" value="ATAP"/>
</dbReference>
<proteinExistence type="inferred from homology"/>
<dbReference type="Gene3D" id="2.60.300.12">
    <property type="entry name" value="HesB-like domain"/>
    <property type="match status" value="1"/>
</dbReference>
<dbReference type="NCBIfam" id="TIGR00049">
    <property type="entry name" value="iron-sulfur cluster assembly accessory protein"/>
    <property type="match status" value="1"/>
</dbReference>
<evidence type="ECO:0000313" key="5">
    <source>
        <dbReference type="Proteomes" id="UP001457282"/>
    </source>
</evidence>
<dbReference type="InterPro" id="IPR035903">
    <property type="entry name" value="HesB-like_dom_sf"/>
</dbReference>
<accession>A0AAW1YI02</accession>
<dbReference type="GO" id="GO:0051539">
    <property type="term" value="F:4 iron, 4 sulfur cluster binding"/>
    <property type="evidence" value="ECO:0007669"/>
    <property type="project" value="TreeGrafter"/>
</dbReference>
<comment type="similarity">
    <text evidence="1">Belongs to the HesB/IscA family.</text>
</comment>
<feature type="domain" description="Core" evidence="3">
    <location>
        <begin position="42"/>
        <end position="118"/>
    </location>
</feature>
<evidence type="ECO:0000313" key="4">
    <source>
        <dbReference type="EMBL" id="KAK9947747.1"/>
    </source>
</evidence>
<keyword evidence="5" id="KW-1185">Reference proteome</keyword>
<evidence type="ECO:0000259" key="3">
    <source>
        <dbReference type="Pfam" id="PF01521"/>
    </source>
</evidence>
<evidence type="ECO:0000256" key="2">
    <source>
        <dbReference type="SAM" id="MobiDB-lite"/>
    </source>
</evidence>
<protein>
    <recommendedName>
        <fullName evidence="3">Core domain-containing protein</fullName>
    </recommendedName>
</protein>
<feature type="compositionally biased region" description="Basic and acidic residues" evidence="2">
    <location>
        <begin position="162"/>
        <end position="171"/>
    </location>
</feature>